<dbReference type="Proteomes" id="UP000002059">
    <property type="component" value="Partially assembled WGS sequence"/>
</dbReference>
<dbReference type="AlphaFoldDB" id="A0A0A2V688"/>
<dbReference type="RefSeq" id="XP_015703350.1">
    <property type="nucleotide sequence ID" value="XM_015847088.1"/>
</dbReference>
<dbReference type="GeneID" id="9099424"/>
<dbReference type="KEGG" id="pbl:PAAG_11438"/>
<dbReference type="EMBL" id="KN293995">
    <property type="protein sequence ID" value="KGQ01862.1"/>
    <property type="molecule type" value="Genomic_DNA"/>
</dbReference>
<dbReference type="HOGENOM" id="CLU_1835759_0_0_1"/>
<gene>
    <name evidence="2" type="ORF">PAAG_11438</name>
</gene>
<evidence type="ECO:0000313" key="2">
    <source>
        <dbReference type="EMBL" id="KGQ01862.1"/>
    </source>
</evidence>
<evidence type="ECO:0000256" key="1">
    <source>
        <dbReference type="SAM" id="SignalP"/>
    </source>
</evidence>
<organism evidence="2 3">
    <name type="scientific">Paracoccidioides lutzii (strain ATCC MYA-826 / Pb01)</name>
    <name type="common">Paracoccidioides brasiliensis</name>
    <dbReference type="NCBI Taxonomy" id="502779"/>
    <lineage>
        <taxon>Eukaryota</taxon>
        <taxon>Fungi</taxon>
        <taxon>Dikarya</taxon>
        <taxon>Ascomycota</taxon>
        <taxon>Pezizomycotina</taxon>
        <taxon>Eurotiomycetes</taxon>
        <taxon>Eurotiomycetidae</taxon>
        <taxon>Onygenales</taxon>
        <taxon>Ajellomycetaceae</taxon>
        <taxon>Paracoccidioides</taxon>
    </lineage>
</organism>
<accession>A0A0A2V688</accession>
<evidence type="ECO:0000313" key="3">
    <source>
        <dbReference type="Proteomes" id="UP000002059"/>
    </source>
</evidence>
<name>A0A0A2V688_PARBA</name>
<protein>
    <submittedName>
        <fullName evidence="2">Uncharacterized protein</fullName>
    </submittedName>
</protein>
<keyword evidence="1" id="KW-0732">Signal</keyword>
<keyword evidence="3" id="KW-1185">Reference proteome</keyword>
<dbReference type="eggNOG" id="ENOG502RM6F">
    <property type="taxonomic scope" value="Eukaryota"/>
</dbReference>
<feature type="signal peptide" evidence="1">
    <location>
        <begin position="1"/>
        <end position="19"/>
    </location>
</feature>
<proteinExistence type="predicted"/>
<sequence length="140" mass="15631">MALQRLIFMFFLHVPGLYFRPVPLILKGSPLRRLCWEFEQQVSSFQTEDNAHGTMLFTFVPVAWTLRLSGGPHLGAGSTGSPPRIAGIDVLVTVEHGGRTAALIDVDSSKFQPRVSWRDDGGLLDGLWITEICIWKPCYC</sequence>
<reference evidence="2 3" key="1">
    <citation type="journal article" date="2011" name="PLoS Genet.">
        <title>Comparative genomic analysis of human fungal pathogens causing paracoccidioidomycosis.</title>
        <authorList>
            <person name="Desjardins C.A."/>
            <person name="Champion M.D."/>
            <person name="Holder J.W."/>
            <person name="Muszewska A."/>
            <person name="Goldberg J."/>
            <person name="Bailao A.M."/>
            <person name="Brigido M.M."/>
            <person name="Ferreira M.E."/>
            <person name="Garcia A.M."/>
            <person name="Grynberg M."/>
            <person name="Gujja S."/>
            <person name="Heiman D.I."/>
            <person name="Henn M.R."/>
            <person name="Kodira C.D."/>
            <person name="Leon-Narvaez H."/>
            <person name="Longo L.V."/>
            <person name="Ma L.J."/>
            <person name="Malavazi I."/>
            <person name="Matsuo A.L."/>
            <person name="Morais F.V."/>
            <person name="Pereira M."/>
            <person name="Rodriguez-Brito S."/>
            <person name="Sakthikumar S."/>
            <person name="Salem-Izacc S.M."/>
            <person name="Sykes S.M."/>
            <person name="Teixeira M.M."/>
            <person name="Vallejo M.C."/>
            <person name="Walter M.E."/>
            <person name="Yandava C."/>
            <person name="Young S."/>
            <person name="Zeng Q."/>
            <person name="Zucker J."/>
            <person name="Felipe M.S."/>
            <person name="Goldman G.H."/>
            <person name="Haas B.J."/>
            <person name="McEwen J.G."/>
            <person name="Nino-Vega G."/>
            <person name="Puccia R."/>
            <person name="San-Blas G."/>
            <person name="Soares C.M."/>
            <person name="Birren B.W."/>
            <person name="Cuomo C.A."/>
        </authorList>
    </citation>
    <scope>NUCLEOTIDE SEQUENCE [LARGE SCALE GENOMIC DNA]</scope>
    <source>
        <strain evidence="3">ATCC MYA-826 / Pb01</strain>
    </source>
</reference>
<dbReference type="VEuPathDB" id="FungiDB:PAAG_11438"/>
<feature type="chain" id="PRO_5001994902" evidence="1">
    <location>
        <begin position="20"/>
        <end position="140"/>
    </location>
</feature>